<evidence type="ECO:0000313" key="3">
    <source>
        <dbReference type="Proteomes" id="UP000015105"/>
    </source>
</evidence>
<dbReference type="SUPFAM" id="SSF110916">
    <property type="entry name" value="Peptidyl-tRNA hydrolase domain-like"/>
    <property type="match status" value="1"/>
</dbReference>
<keyword evidence="3" id="KW-1185">Reference proteome</keyword>
<feature type="region of interest" description="Disordered" evidence="1">
    <location>
        <begin position="105"/>
        <end position="129"/>
    </location>
</feature>
<evidence type="ECO:0008006" key="4">
    <source>
        <dbReference type="Google" id="ProtNLM"/>
    </source>
</evidence>
<dbReference type="PANTHER" id="PTHR47352">
    <property type="entry name" value="CLASS I PEPTIDE CHAIN RELEASE FACTOR"/>
    <property type="match status" value="1"/>
</dbReference>
<reference evidence="2" key="5">
    <citation type="journal article" date="2021" name="G3 (Bethesda)">
        <title>Aegilops tauschii genome assembly Aet v5.0 features greater sequence contiguity and improved annotation.</title>
        <authorList>
            <person name="Wang L."/>
            <person name="Zhu T."/>
            <person name="Rodriguez J.C."/>
            <person name="Deal K.R."/>
            <person name="Dubcovsky J."/>
            <person name="McGuire P.E."/>
            <person name="Lux T."/>
            <person name="Spannagl M."/>
            <person name="Mayer K.F.X."/>
            <person name="Baldrich P."/>
            <person name="Meyers B.C."/>
            <person name="Huo N."/>
            <person name="Gu Y.Q."/>
            <person name="Zhou H."/>
            <person name="Devos K.M."/>
            <person name="Bennetzen J.L."/>
            <person name="Unver T."/>
            <person name="Budak H."/>
            <person name="Gulick P.J."/>
            <person name="Galiba G."/>
            <person name="Kalapos B."/>
            <person name="Nelson D.R."/>
            <person name="Li P."/>
            <person name="You F.M."/>
            <person name="Luo M.C."/>
            <person name="Dvorak J."/>
        </authorList>
    </citation>
    <scope>NUCLEOTIDE SEQUENCE [LARGE SCALE GENOMIC DNA]</scope>
    <source>
        <strain evidence="2">cv. AL8/78</strain>
    </source>
</reference>
<dbReference type="Gene3D" id="3.30.160.20">
    <property type="match status" value="1"/>
</dbReference>
<reference evidence="2" key="4">
    <citation type="submission" date="2019-03" db="UniProtKB">
        <authorList>
            <consortium name="EnsemblPlants"/>
        </authorList>
    </citation>
    <scope>IDENTIFICATION</scope>
</reference>
<protein>
    <recommendedName>
        <fullName evidence="4">Prokaryotic-type class I peptide chain release factors domain-containing protein</fullName>
    </recommendedName>
</protein>
<reference evidence="3" key="2">
    <citation type="journal article" date="2017" name="Nat. Plants">
        <title>The Aegilops tauschii genome reveals multiple impacts of transposons.</title>
        <authorList>
            <person name="Zhao G."/>
            <person name="Zou C."/>
            <person name="Li K."/>
            <person name="Wang K."/>
            <person name="Li T."/>
            <person name="Gao L."/>
            <person name="Zhang X."/>
            <person name="Wang H."/>
            <person name="Yang Z."/>
            <person name="Liu X."/>
            <person name="Jiang W."/>
            <person name="Mao L."/>
            <person name="Kong X."/>
            <person name="Jiao Y."/>
            <person name="Jia J."/>
        </authorList>
    </citation>
    <scope>NUCLEOTIDE SEQUENCE [LARGE SCALE GENOMIC DNA]</scope>
    <source>
        <strain evidence="3">cv. AL8/78</strain>
    </source>
</reference>
<reference evidence="2" key="3">
    <citation type="journal article" date="2017" name="Nature">
        <title>Genome sequence of the progenitor of the wheat D genome Aegilops tauschii.</title>
        <authorList>
            <person name="Luo M.C."/>
            <person name="Gu Y.Q."/>
            <person name="Puiu D."/>
            <person name="Wang H."/>
            <person name="Twardziok S.O."/>
            <person name="Deal K.R."/>
            <person name="Huo N."/>
            <person name="Zhu T."/>
            <person name="Wang L."/>
            <person name="Wang Y."/>
            <person name="McGuire P.E."/>
            <person name="Liu S."/>
            <person name="Long H."/>
            <person name="Ramasamy R.K."/>
            <person name="Rodriguez J.C."/>
            <person name="Van S.L."/>
            <person name="Yuan L."/>
            <person name="Wang Z."/>
            <person name="Xia Z."/>
            <person name="Xiao L."/>
            <person name="Anderson O.D."/>
            <person name="Ouyang S."/>
            <person name="Liang Y."/>
            <person name="Zimin A.V."/>
            <person name="Pertea G."/>
            <person name="Qi P."/>
            <person name="Bennetzen J.L."/>
            <person name="Dai X."/>
            <person name="Dawson M.W."/>
            <person name="Muller H.G."/>
            <person name="Kugler K."/>
            <person name="Rivarola-Duarte L."/>
            <person name="Spannagl M."/>
            <person name="Mayer K.F.X."/>
            <person name="Lu F.H."/>
            <person name="Bevan M.W."/>
            <person name="Leroy P."/>
            <person name="Li P."/>
            <person name="You F.M."/>
            <person name="Sun Q."/>
            <person name="Liu Z."/>
            <person name="Lyons E."/>
            <person name="Wicker T."/>
            <person name="Salzberg S.L."/>
            <person name="Devos K.M."/>
            <person name="Dvorak J."/>
        </authorList>
    </citation>
    <scope>NUCLEOTIDE SEQUENCE [LARGE SCALE GENOMIC DNA]</scope>
    <source>
        <strain evidence="2">cv. AL8/78</strain>
    </source>
</reference>
<evidence type="ECO:0000256" key="1">
    <source>
        <dbReference type="SAM" id="MobiDB-lite"/>
    </source>
</evidence>
<dbReference type="AlphaFoldDB" id="A0A453IHV5"/>
<feature type="compositionally biased region" description="Basic residues" evidence="1">
    <location>
        <begin position="120"/>
        <end position="129"/>
    </location>
</feature>
<dbReference type="Gramene" id="AET4Gv20565400.13">
    <property type="protein sequence ID" value="AET4Gv20565400.13"/>
    <property type="gene ID" value="AET4Gv20565400"/>
</dbReference>
<name>A0A453IHV5_AEGTS</name>
<dbReference type="PANTHER" id="PTHR47352:SF1">
    <property type="entry name" value="CLASS I PEPTIDE CHAIN RELEASE FACTOR"/>
    <property type="match status" value="1"/>
</dbReference>
<accession>A0A453IHV5</accession>
<evidence type="ECO:0000313" key="2">
    <source>
        <dbReference type="EnsemblPlants" id="AET4Gv20565400.13"/>
    </source>
</evidence>
<proteinExistence type="predicted"/>
<sequence>ALQEVGVRVVRMLIKLIQRLTCGSMLRKLIGSERGLRNGYCKREKNRINKDGELVMSSTKTRTQKGNIEDALQKIQAIIDAASYVPPPPSEEQKKKIEKIAAAAERNRMQNKKVLSQKKESRRNKPSWD</sequence>
<dbReference type="EnsemblPlants" id="AET4Gv20565400.13">
    <property type="protein sequence ID" value="AET4Gv20565400.13"/>
    <property type="gene ID" value="AET4Gv20565400"/>
</dbReference>
<reference evidence="3" key="1">
    <citation type="journal article" date="2014" name="Science">
        <title>Ancient hybridizations among the ancestral genomes of bread wheat.</title>
        <authorList>
            <consortium name="International Wheat Genome Sequencing Consortium,"/>
            <person name="Marcussen T."/>
            <person name="Sandve S.R."/>
            <person name="Heier L."/>
            <person name="Spannagl M."/>
            <person name="Pfeifer M."/>
            <person name="Jakobsen K.S."/>
            <person name="Wulff B.B."/>
            <person name="Steuernagel B."/>
            <person name="Mayer K.F."/>
            <person name="Olsen O.A."/>
        </authorList>
    </citation>
    <scope>NUCLEOTIDE SEQUENCE [LARGE SCALE GENOMIC DNA]</scope>
    <source>
        <strain evidence="3">cv. AL8/78</strain>
    </source>
</reference>
<dbReference type="Proteomes" id="UP000015105">
    <property type="component" value="Chromosome 4D"/>
</dbReference>
<organism evidence="2 3">
    <name type="scientific">Aegilops tauschii subsp. strangulata</name>
    <name type="common">Goatgrass</name>
    <dbReference type="NCBI Taxonomy" id="200361"/>
    <lineage>
        <taxon>Eukaryota</taxon>
        <taxon>Viridiplantae</taxon>
        <taxon>Streptophyta</taxon>
        <taxon>Embryophyta</taxon>
        <taxon>Tracheophyta</taxon>
        <taxon>Spermatophyta</taxon>
        <taxon>Magnoliopsida</taxon>
        <taxon>Liliopsida</taxon>
        <taxon>Poales</taxon>
        <taxon>Poaceae</taxon>
        <taxon>BOP clade</taxon>
        <taxon>Pooideae</taxon>
        <taxon>Triticodae</taxon>
        <taxon>Triticeae</taxon>
        <taxon>Triticinae</taxon>
        <taxon>Aegilops</taxon>
    </lineage>
</organism>